<dbReference type="EMBL" id="JAKLTQ010000001">
    <property type="protein sequence ID" value="MCG2620963.1"/>
    <property type="molecule type" value="Genomic_DNA"/>
</dbReference>
<feature type="transmembrane region" description="Helical" evidence="7">
    <location>
        <begin position="344"/>
        <end position="372"/>
    </location>
</feature>
<feature type="transmembrane region" description="Helical" evidence="7">
    <location>
        <begin position="28"/>
        <end position="54"/>
    </location>
</feature>
<comment type="subcellular location">
    <subcellularLocation>
        <location evidence="1">Cell membrane</location>
        <topology evidence="1">Multi-pass membrane protein</topology>
    </subcellularLocation>
</comment>
<evidence type="ECO:0000256" key="2">
    <source>
        <dbReference type="ARBA" id="ARBA00022448"/>
    </source>
</evidence>
<evidence type="ECO:0000256" key="1">
    <source>
        <dbReference type="ARBA" id="ARBA00004651"/>
    </source>
</evidence>
<keyword evidence="2" id="KW-0813">Transport</keyword>
<evidence type="ECO:0000259" key="8">
    <source>
        <dbReference type="PROSITE" id="PS50850"/>
    </source>
</evidence>
<feature type="domain" description="Major facilitator superfamily (MFS) profile" evidence="8">
    <location>
        <begin position="28"/>
        <end position="434"/>
    </location>
</feature>
<feature type="transmembrane region" description="Helical" evidence="7">
    <location>
        <begin position="254"/>
        <end position="276"/>
    </location>
</feature>
<keyword evidence="3" id="KW-1003">Cell membrane</keyword>
<feature type="transmembrane region" description="Helical" evidence="7">
    <location>
        <begin position="412"/>
        <end position="432"/>
    </location>
</feature>
<name>A0ABS9L2T8_9MICC</name>
<dbReference type="SUPFAM" id="SSF103473">
    <property type="entry name" value="MFS general substrate transporter"/>
    <property type="match status" value="1"/>
</dbReference>
<dbReference type="RefSeq" id="WP_237818041.1">
    <property type="nucleotide sequence ID" value="NZ_JAKLTQ010000001.1"/>
</dbReference>
<sequence length="446" mass="46844">MTSTMNPQQTQHPAHEAGSLNTKSMRRILASSFIGSAIEFYDFILYATAASIVFNQVFFADVPPAVGLFASFGTLAVGYLARPLGGAVFGHFGDRIGRKGVLIVSMVMMGAATTAIGLLPTTAQIGVAAPVLLVLLRIIQGLAVGGEWGGAMLVALEHAPAKRRGFAASFANMGGPAGAVLATLVVSAFSTLPDEAFLTWGWRIPFLLSLALIAVGLVIRLQVSETPLFLQLEATAEKKKIPVVEVFTKYPKNLVLGTIAGMSSYTVQGLMTVWAVSYAVGIGVDRTGVLNVKAIGATLTIVAIWFAARLSDKYGRKPVMLAGMLAGAVLAYPIIWLLQTGTLWGFAIGLFLANGIIQGVIFGPFGAFVAELFPTRMRYTGASLTYQSSSTLGAGFTPMIASGLVLAAGGGLWLVALVWAASFLVCAACVLATREGKDRDLNGEMR</sequence>
<keyword evidence="6 7" id="KW-0472">Membrane</keyword>
<evidence type="ECO:0000256" key="6">
    <source>
        <dbReference type="ARBA" id="ARBA00023136"/>
    </source>
</evidence>
<comment type="caution">
    <text evidence="9">The sequence shown here is derived from an EMBL/GenBank/DDBJ whole genome shotgun (WGS) entry which is preliminary data.</text>
</comment>
<evidence type="ECO:0000256" key="4">
    <source>
        <dbReference type="ARBA" id="ARBA00022692"/>
    </source>
</evidence>
<feature type="transmembrane region" description="Helical" evidence="7">
    <location>
        <begin position="288"/>
        <end position="307"/>
    </location>
</feature>
<feature type="transmembrane region" description="Helical" evidence="7">
    <location>
        <begin position="125"/>
        <end position="145"/>
    </location>
</feature>
<dbReference type="Pfam" id="PF07690">
    <property type="entry name" value="MFS_1"/>
    <property type="match status" value="1"/>
</dbReference>
<evidence type="ECO:0000256" key="5">
    <source>
        <dbReference type="ARBA" id="ARBA00022989"/>
    </source>
</evidence>
<dbReference type="InterPro" id="IPR036259">
    <property type="entry name" value="MFS_trans_sf"/>
</dbReference>
<evidence type="ECO:0000313" key="9">
    <source>
        <dbReference type="EMBL" id="MCG2620963.1"/>
    </source>
</evidence>
<dbReference type="InterPro" id="IPR005829">
    <property type="entry name" value="Sugar_transporter_CS"/>
</dbReference>
<keyword evidence="10" id="KW-1185">Reference proteome</keyword>
<dbReference type="PANTHER" id="PTHR43045">
    <property type="entry name" value="SHIKIMATE TRANSPORTER"/>
    <property type="match status" value="1"/>
</dbReference>
<feature type="transmembrane region" description="Helical" evidence="7">
    <location>
        <begin position="384"/>
        <end position="406"/>
    </location>
</feature>
<protein>
    <submittedName>
        <fullName evidence="9">MHS family MFS transporter</fullName>
    </submittedName>
</protein>
<feature type="transmembrane region" description="Helical" evidence="7">
    <location>
        <begin position="66"/>
        <end position="89"/>
    </location>
</feature>
<evidence type="ECO:0000313" key="10">
    <source>
        <dbReference type="Proteomes" id="UP001165368"/>
    </source>
</evidence>
<keyword evidence="4 7" id="KW-0812">Transmembrane</keyword>
<feature type="transmembrane region" description="Helical" evidence="7">
    <location>
        <begin position="166"/>
        <end position="188"/>
    </location>
</feature>
<organism evidence="9 10">
    <name type="scientific">Arthrobacter hankyongi</name>
    <dbReference type="NCBI Taxonomy" id="2904801"/>
    <lineage>
        <taxon>Bacteria</taxon>
        <taxon>Bacillati</taxon>
        <taxon>Actinomycetota</taxon>
        <taxon>Actinomycetes</taxon>
        <taxon>Micrococcales</taxon>
        <taxon>Micrococcaceae</taxon>
        <taxon>Arthrobacter</taxon>
    </lineage>
</organism>
<feature type="transmembrane region" description="Helical" evidence="7">
    <location>
        <begin position="200"/>
        <end position="219"/>
    </location>
</feature>
<keyword evidence="5 7" id="KW-1133">Transmembrane helix</keyword>
<dbReference type="InterPro" id="IPR020846">
    <property type="entry name" value="MFS_dom"/>
</dbReference>
<dbReference type="Gene3D" id="1.20.1250.20">
    <property type="entry name" value="MFS general substrate transporter like domains"/>
    <property type="match status" value="2"/>
</dbReference>
<proteinExistence type="predicted"/>
<feature type="transmembrane region" description="Helical" evidence="7">
    <location>
        <begin position="101"/>
        <end position="119"/>
    </location>
</feature>
<dbReference type="PROSITE" id="PS00216">
    <property type="entry name" value="SUGAR_TRANSPORT_1"/>
    <property type="match status" value="1"/>
</dbReference>
<dbReference type="PANTHER" id="PTHR43045:SF1">
    <property type="entry name" value="SHIKIMATE TRANSPORTER"/>
    <property type="match status" value="1"/>
</dbReference>
<reference evidence="9" key="1">
    <citation type="submission" date="2022-01" db="EMBL/GenBank/DDBJ databases">
        <authorList>
            <person name="Jo J.-H."/>
            <person name="Im W.-T."/>
        </authorList>
    </citation>
    <scope>NUCLEOTIDE SEQUENCE</scope>
    <source>
        <strain evidence="9">I2-34</strain>
    </source>
</reference>
<dbReference type="PROSITE" id="PS50850">
    <property type="entry name" value="MFS"/>
    <property type="match status" value="1"/>
</dbReference>
<dbReference type="CDD" id="cd17369">
    <property type="entry name" value="MFS_ShiA_like"/>
    <property type="match status" value="1"/>
</dbReference>
<evidence type="ECO:0000256" key="7">
    <source>
        <dbReference type="SAM" id="Phobius"/>
    </source>
</evidence>
<dbReference type="Proteomes" id="UP001165368">
    <property type="component" value="Unassembled WGS sequence"/>
</dbReference>
<gene>
    <name evidence="9" type="ORF">LVY72_03425</name>
</gene>
<evidence type="ECO:0000256" key="3">
    <source>
        <dbReference type="ARBA" id="ARBA00022475"/>
    </source>
</evidence>
<accession>A0ABS9L2T8</accession>
<feature type="transmembrane region" description="Helical" evidence="7">
    <location>
        <begin position="319"/>
        <end position="338"/>
    </location>
</feature>
<dbReference type="InterPro" id="IPR011701">
    <property type="entry name" value="MFS"/>
</dbReference>